<accession>A0A3P8FU16</accession>
<dbReference type="Proteomes" id="UP000277204">
    <property type="component" value="Unassembled WGS sequence"/>
</dbReference>
<gene>
    <name evidence="1" type="ORF">SMRZ_LOCUS16866</name>
</gene>
<keyword evidence="2" id="KW-1185">Reference proteome</keyword>
<organism evidence="1 2">
    <name type="scientific">Schistosoma margrebowiei</name>
    <dbReference type="NCBI Taxonomy" id="48269"/>
    <lineage>
        <taxon>Eukaryota</taxon>
        <taxon>Metazoa</taxon>
        <taxon>Spiralia</taxon>
        <taxon>Lophotrochozoa</taxon>
        <taxon>Platyhelminthes</taxon>
        <taxon>Trematoda</taxon>
        <taxon>Digenea</taxon>
        <taxon>Strigeidida</taxon>
        <taxon>Schistosomatoidea</taxon>
        <taxon>Schistosomatidae</taxon>
        <taxon>Schistosoma</taxon>
    </lineage>
</organism>
<dbReference type="EMBL" id="UZAI01017240">
    <property type="protein sequence ID" value="VDP22286.1"/>
    <property type="molecule type" value="Genomic_DNA"/>
</dbReference>
<protein>
    <submittedName>
        <fullName evidence="1">Uncharacterized protein</fullName>
    </submittedName>
</protein>
<evidence type="ECO:0000313" key="2">
    <source>
        <dbReference type="Proteomes" id="UP000277204"/>
    </source>
</evidence>
<name>A0A3P8FU16_9TREM</name>
<dbReference type="AlphaFoldDB" id="A0A3P8FU16"/>
<reference evidence="1 2" key="1">
    <citation type="submission" date="2018-11" db="EMBL/GenBank/DDBJ databases">
        <authorList>
            <consortium name="Pathogen Informatics"/>
        </authorList>
    </citation>
    <scope>NUCLEOTIDE SEQUENCE [LARGE SCALE GENOMIC DNA]</scope>
    <source>
        <strain evidence="1 2">Zambia</strain>
    </source>
</reference>
<proteinExistence type="predicted"/>
<evidence type="ECO:0000313" key="1">
    <source>
        <dbReference type="EMBL" id="VDP22286.1"/>
    </source>
</evidence>
<sequence>MDGVKFPPVICFKVNVENVSCSFTNISPVSIFNANDITKCIVQSVGRRKYLDLVFEGSSAYFQPHFMKERCLSDVQITRKRFTEELPATYGGHQNHWRHLDGKVVERLDYLSDVLELPSLNCKPNLKRIINLLTTTVQPEVLGPISRYKLLQMKQKSVQCGKTQNKLEQHRKKTQKQMYYFNSYSKAPRNMNCIQNSLNKKPDLLANEYSDEMSDKLEEAEQLYKWSQCLPQL</sequence>